<name>A0AAD5N7A7_PARTN</name>
<keyword evidence="3" id="KW-1185">Reference proteome</keyword>
<evidence type="ECO:0000313" key="2">
    <source>
        <dbReference type="EMBL" id="KAJ1359519.1"/>
    </source>
</evidence>
<protein>
    <submittedName>
        <fullName evidence="2">Uncharacterized protein</fullName>
    </submittedName>
</protein>
<evidence type="ECO:0000256" key="1">
    <source>
        <dbReference type="SAM" id="Phobius"/>
    </source>
</evidence>
<comment type="caution">
    <text evidence="2">The sequence shown here is derived from an EMBL/GenBank/DDBJ whole genome shotgun (WGS) entry which is preliminary data.</text>
</comment>
<accession>A0AAD5N7A7</accession>
<dbReference type="Proteomes" id="UP001196413">
    <property type="component" value="Unassembled WGS sequence"/>
</dbReference>
<sequence>MSKHNSCYNILLQNYYCRNGFFSDEGWAAFSEGNGQTLDPPKPSPNSLLWIGLCLVLLAIVGLIIVLLILYRRSRGETKIGHDDGDKLRVIWS</sequence>
<gene>
    <name evidence="2" type="ORF">KIN20_018277</name>
</gene>
<proteinExistence type="predicted"/>
<feature type="transmembrane region" description="Helical" evidence="1">
    <location>
        <begin position="48"/>
        <end position="71"/>
    </location>
</feature>
<keyword evidence="1" id="KW-0472">Membrane</keyword>
<dbReference type="EMBL" id="JAHQIW010003643">
    <property type="protein sequence ID" value="KAJ1359519.1"/>
    <property type="molecule type" value="Genomic_DNA"/>
</dbReference>
<keyword evidence="1" id="KW-0812">Transmembrane</keyword>
<dbReference type="AlphaFoldDB" id="A0AAD5N7A7"/>
<keyword evidence="1" id="KW-1133">Transmembrane helix</keyword>
<organism evidence="2 3">
    <name type="scientific">Parelaphostrongylus tenuis</name>
    <name type="common">Meningeal worm</name>
    <dbReference type="NCBI Taxonomy" id="148309"/>
    <lineage>
        <taxon>Eukaryota</taxon>
        <taxon>Metazoa</taxon>
        <taxon>Ecdysozoa</taxon>
        <taxon>Nematoda</taxon>
        <taxon>Chromadorea</taxon>
        <taxon>Rhabditida</taxon>
        <taxon>Rhabditina</taxon>
        <taxon>Rhabditomorpha</taxon>
        <taxon>Strongyloidea</taxon>
        <taxon>Metastrongylidae</taxon>
        <taxon>Parelaphostrongylus</taxon>
    </lineage>
</organism>
<reference evidence="2" key="1">
    <citation type="submission" date="2021-06" db="EMBL/GenBank/DDBJ databases">
        <title>Parelaphostrongylus tenuis whole genome reference sequence.</title>
        <authorList>
            <person name="Garwood T.J."/>
            <person name="Larsen P.A."/>
            <person name="Fountain-Jones N.M."/>
            <person name="Garbe J.R."/>
            <person name="Macchietto M.G."/>
            <person name="Kania S.A."/>
            <person name="Gerhold R.W."/>
            <person name="Richards J.E."/>
            <person name="Wolf T.M."/>
        </authorList>
    </citation>
    <scope>NUCLEOTIDE SEQUENCE</scope>
    <source>
        <strain evidence="2">MNPRO001-30</strain>
        <tissue evidence="2">Meninges</tissue>
    </source>
</reference>
<evidence type="ECO:0000313" key="3">
    <source>
        <dbReference type="Proteomes" id="UP001196413"/>
    </source>
</evidence>